<keyword evidence="1" id="KW-0233">DNA recombination</keyword>
<gene>
    <name evidence="3" type="ORF">ACFSBW_10710</name>
</gene>
<feature type="compositionally biased region" description="Low complexity" evidence="2">
    <location>
        <begin position="357"/>
        <end position="389"/>
    </location>
</feature>
<dbReference type="InterPro" id="IPR007381">
    <property type="entry name" value="CheF1/F2"/>
</dbReference>
<feature type="region of interest" description="Disordered" evidence="2">
    <location>
        <begin position="329"/>
        <end position="446"/>
    </location>
</feature>
<feature type="region of interest" description="Disordered" evidence="2">
    <location>
        <begin position="263"/>
        <end position="286"/>
    </location>
</feature>
<dbReference type="PANTHER" id="PTHR42201">
    <property type="entry name" value="TAXIS PROTEIN"/>
    <property type="match status" value="1"/>
</dbReference>
<accession>A0ABD6DAE7</accession>
<protein>
    <submittedName>
        <fullName evidence="3">CheF family chemotaxis protein</fullName>
    </submittedName>
</protein>
<dbReference type="InterPro" id="IPR011010">
    <property type="entry name" value="DNA_brk_join_enz"/>
</dbReference>
<dbReference type="EMBL" id="JBHUDM010000002">
    <property type="protein sequence ID" value="MFD1642342.1"/>
    <property type="molecule type" value="Genomic_DNA"/>
</dbReference>
<dbReference type="SUPFAM" id="SSF56349">
    <property type="entry name" value="DNA breaking-rejoining enzymes"/>
    <property type="match status" value="1"/>
</dbReference>
<proteinExistence type="predicted"/>
<evidence type="ECO:0000256" key="2">
    <source>
        <dbReference type="SAM" id="MobiDB-lite"/>
    </source>
</evidence>
<keyword evidence="4" id="KW-1185">Reference proteome</keyword>
<dbReference type="InterPro" id="IPR013762">
    <property type="entry name" value="Integrase-like_cat_sf"/>
</dbReference>
<organism evidence="3 4">
    <name type="scientific">Halohasta litorea</name>
    <dbReference type="NCBI Taxonomy" id="869891"/>
    <lineage>
        <taxon>Archaea</taxon>
        <taxon>Methanobacteriati</taxon>
        <taxon>Methanobacteriota</taxon>
        <taxon>Stenosarchaea group</taxon>
        <taxon>Halobacteria</taxon>
        <taxon>Halobacteriales</taxon>
        <taxon>Haloferacaceae</taxon>
        <taxon>Halohasta</taxon>
    </lineage>
</organism>
<dbReference type="AlphaFoldDB" id="A0ABD6DAE7"/>
<name>A0ABD6DAE7_9EURY</name>
<dbReference type="Pfam" id="PF04283">
    <property type="entry name" value="CheF-arch"/>
    <property type="match status" value="1"/>
</dbReference>
<sequence>MGEPTRSGPTGAQLLASIPPSKALEPSAFYSLYLGGLSFDDRQRRLRASSVLMLGGRLGLRPGEIQHLHEEWIDWGRGELTIPERDPCACQQCWETARHAQRAGDGRTLREILTESMWSPPSAGRTIPFAWSERLTAILARLCEAEEYLTLSAEAMGRLVERSASHAEGLDDEAIDFRSLRATAAMFFADAGFSPQRVGSLLGEDDHTRAMGQRMGSDARQQLAALFGGSEADPGEDYTLLANPKPFDREPFDPQTYDAEWRQARAHSRSSKPERVRNPRPMSSSVEDVLDAADLGTRSYLDPESELVDETNAAVQLGRWVNGRDAERRAEISRAETASQQSPAAGHADPSPSDTTEGSVSQQSPSASGGQSGSASAESASGASEQSQSPRPPREQSGAPPSAGEQSPTKNTTGGGEGSRNGETASESTPTIDDASVFDPRDQLSGSPVVTVETTVACSAFADGQPTSARVFLGPQELLFVRSDDSMTPEHTRIELSAVVDQSLDHLPSQLEDAFESAVTLAYDEGDRQRLAIVELSGNRQRGFVNAVFKQILSACRIVVTHPARRGGRVLNTAAAGGTLSVDDRSVSITVDDEDEANEGAFTIQLSDIIYFELEKQTFEEQRFRSLSVRHLDESGVAIKTTIAVRDERKHKLFQRFVRRGYRERKRKIEGLTLTEAYKEVLVALYSAGDEFDISMIIDKPADELQELLSSLGQVGLVRMSDNGAVLTGLGHVVVNEKIEDVNM</sequence>
<dbReference type="Gene3D" id="1.10.443.10">
    <property type="entry name" value="Intergrase catalytic core"/>
    <property type="match status" value="1"/>
</dbReference>
<dbReference type="PANTHER" id="PTHR42201:SF1">
    <property type="entry name" value="TAXIS PROTEIN"/>
    <property type="match status" value="1"/>
</dbReference>
<dbReference type="Proteomes" id="UP001597052">
    <property type="component" value="Unassembled WGS sequence"/>
</dbReference>
<feature type="compositionally biased region" description="Polar residues" evidence="2">
    <location>
        <begin position="421"/>
        <end position="431"/>
    </location>
</feature>
<evidence type="ECO:0000313" key="4">
    <source>
        <dbReference type="Proteomes" id="UP001597052"/>
    </source>
</evidence>
<comment type="caution">
    <text evidence="3">The sequence shown here is derived from an EMBL/GenBank/DDBJ whole genome shotgun (WGS) entry which is preliminary data.</text>
</comment>
<dbReference type="GO" id="GO:0006310">
    <property type="term" value="P:DNA recombination"/>
    <property type="evidence" value="ECO:0007669"/>
    <property type="project" value="UniProtKB-KW"/>
</dbReference>
<evidence type="ECO:0000313" key="3">
    <source>
        <dbReference type="EMBL" id="MFD1642342.1"/>
    </source>
</evidence>
<reference evidence="3 4" key="1">
    <citation type="journal article" date="2019" name="Int. J. Syst. Evol. Microbiol.">
        <title>The Global Catalogue of Microorganisms (GCM) 10K type strain sequencing project: providing services to taxonomists for standard genome sequencing and annotation.</title>
        <authorList>
            <consortium name="The Broad Institute Genomics Platform"/>
            <consortium name="The Broad Institute Genome Sequencing Center for Infectious Disease"/>
            <person name="Wu L."/>
            <person name="Ma J."/>
        </authorList>
    </citation>
    <scope>NUCLEOTIDE SEQUENCE [LARGE SCALE GENOMIC DNA]</scope>
    <source>
        <strain evidence="3 4">CGMCC 1.10593</strain>
    </source>
</reference>
<evidence type="ECO:0000256" key="1">
    <source>
        <dbReference type="ARBA" id="ARBA00023172"/>
    </source>
</evidence>
<dbReference type="RefSeq" id="WP_256395288.1">
    <property type="nucleotide sequence ID" value="NZ_JANHDJ010000002.1"/>
</dbReference>